<reference evidence="2" key="1">
    <citation type="journal article" date="2020" name="mSystems">
        <title>Genome- and Community-Level Interaction Insights into Carbon Utilization and Element Cycling Functions of Hydrothermarchaeota in Hydrothermal Sediment.</title>
        <authorList>
            <person name="Zhou Z."/>
            <person name="Liu Y."/>
            <person name="Xu W."/>
            <person name="Pan J."/>
            <person name="Luo Z.H."/>
            <person name="Li M."/>
        </authorList>
    </citation>
    <scope>NUCLEOTIDE SEQUENCE [LARGE SCALE GENOMIC DNA]</scope>
    <source>
        <strain evidence="2">HyVt-19</strain>
    </source>
</reference>
<organism evidence="2">
    <name type="scientific">Thermodesulforhabdus norvegica</name>
    <dbReference type="NCBI Taxonomy" id="39841"/>
    <lineage>
        <taxon>Bacteria</taxon>
        <taxon>Pseudomonadati</taxon>
        <taxon>Thermodesulfobacteriota</taxon>
        <taxon>Syntrophobacteria</taxon>
        <taxon>Syntrophobacterales</taxon>
        <taxon>Thermodesulforhabdaceae</taxon>
        <taxon>Thermodesulforhabdus</taxon>
    </lineage>
</organism>
<dbReference type="InterPro" id="IPR013022">
    <property type="entry name" value="Xyl_isomerase-like_TIM-brl"/>
</dbReference>
<feature type="domain" description="Xylose isomerase-like TIM barrel" evidence="1">
    <location>
        <begin position="63"/>
        <end position="269"/>
    </location>
</feature>
<evidence type="ECO:0000259" key="1">
    <source>
        <dbReference type="Pfam" id="PF01261"/>
    </source>
</evidence>
<keyword evidence="2" id="KW-0413">Isomerase</keyword>
<comment type="caution">
    <text evidence="2">The sequence shown here is derived from an EMBL/GenBank/DDBJ whole genome shotgun (WGS) entry which is preliminary data.</text>
</comment>
<dbReference type="Proteomes" id="UP000886355">
    <property type="component" value="Unassembled WGS sequence"/>
</dbReference>
<protein>
    <submittedName>
        <fullName evidence="2">Sugar phosphate isomerase/epimerase</fullName>
    </submittedName>
</protein>
<dbReference type="EMBL" id="DQZW01000182">
    <property type="protein sequence ID" value="HDL90021.1"/>
    <property type="molecule type" value="Genomic_DNA"/>
</dbReference>
<dbReference type="Gene3D" id="3.20.20.150">
    <property type="entry name" value="Divalent-metal-dependent TIM barrel enzymes"/>
    <property type="match status" value="1"/>
</dbReference>
<dbReference type="PANTHER" id="PTHR12110:SF21">
    <property type="entry name" value="XYLOSE ISOMERASE-LIKE TIM BARREL DOMAIN-CONTAINING PROTEIN"/>
    <property type="match status" value="1"/>
</dbReference>
<sequence length="304" mass="34721">MSDYSWCFWELCSEESILCFIISQLCQMSCQSSDFAELRRLWKMKGLGLSTRLKDLSLPEQIRLCDEIGVEFVEIVAEIFWGLPGDRSRWSEIKSALEKVSVKPILHAAYIELNMASIRDRIAKAAVDECRLCLEIAEYLGARYMVIHPGNLNRNFPPSFINRARDNLVNSLRDLVEEAQNRKVMMALENGWNGENHPVIDCVEVHREIIERVSSPYLRALVDVGHVNTFGADIIEYIESLKDLIVGFHIHDNDGTKDQHLPPGSGSIDDDVYEHCLRQDVPSVIEVNSLEDIYKAFNYLKSLS</sequence>
<name>A0A7C1B1I3_9BACT</name>
<evidence type="ECO:0000313" key="2">
    <source>
        <dbReference type="EMBL" id="HDL90021.1"/>
    </source>
</evidence>
<dbReference type="Pfam" id="PF01261">
    <property type="entry name" value="AP_endonuc_2"/>
    <property type="match status" value="1"/>
</dbReference>
<dbReference type="GO" id="GO:0016853">
    <property type="term" value="F:isomerase activity"/>
    <property type="evidence" value="ECO:0007669"/>
    <property type="project" value="UniProtKB-KW"/>
</dbReference>
<dbReference type="PANTHER" id="PTHR12110">
    <property type="entry name" value="HYDROXYPYRUVATE ISOMERASE"/>
    <property type="match status" value="1"/>
</dbReference>
<dbReference type="InterPro" id="IPR036237">
    <property type="entry name" value="Xyl_isomerase-like_sf"/>
</dbReference>
<gene>
    <name evidence="2" type="ORF">ENG14_03865</name>
</gene>
<proteinExistence type="predicted"/>
<dbReference type="InterPro" id="IPR050312">
    <property type="entry name" value="IolE/XylAMocC-like"/>
</dbReference>
<dbReference type="SUPFAM" id="SSF51658">
    <property type="entry name" value="Xylose isomerase-like"/>
    <property type="match status" value="1"/>
</dbReference>
<dbReference type="AlphaFoldDB" id="A0A7C1B1I3"/>
<accession>A0A7C1B1I3</accession>